<evidence type="ECO:0000313" key="2">
    <source>
        <dbReference type="Proteomes" id="UP001165289"/>
    </source>
</evidence>
<reference evidence="1 2" key="1">
    <citation type="journal article" date="2023" name="BMC Biol.">
        <title>The compact genome of the sponge Oopsacas minuta (Hexactinellida) is lacking key metazoan core genes.</title>
        <authorList>
            <person name="Santini S."/>
            <person name="Schenkelaars Q."/>
            <person name="Jourda C."/>
            <person name="Duchesne M."/>
            <person name="Belahbib H."/>
            <person name="Rocher C."/>
            <person name="Selva M."/>
            <person name="Riesgo A."/>
            <person name="Vervoort M."/>
            <person name="Leys S.P."/>
            <person name="Kodjabachian L."/>
            <person name="Le Bivic A."/>
            <person name="Borchiellini C."/>
            <person name="Claverie J.M."/>
            <person name="Renard E."/>
        </authorList>
    </citation>
    <scope>NUCLEOTIDE SEQUENCE [LARGE SCALE GENOMIC DNA]</scope>
    <source>
        <strain evidence="1">SPO-2</strain>
    </source>
</reference>
<accession>A0AAV7KQK9</accession>
<comment type="caution">
    <text evidence="1">The sequence shown here is derived from an EMBL/GenBank/DDBJ whole genome shotgun (WGS) entry which is preliminary data.</text>
</comment>
<dbReference type="Proteomes" id="UP001165289">
    <property type="component" value="Unassembled WGS sequence"/>
</dbReference>
<keyword evidence="2" id="KW-1185">Reference proteome</keyword>
<dbReference type="EMBL" id="JAKMXF010000011">
    <property type="protein sequence ID" value="KAI6661436.1"/>
    <property type="molecule type" value="Genomic_DNA"/>
</dbReference>
<dbReference type="AlphaFoldDB" id="A0AAV7KQK9"/>
<protein>
    <submittedName>
        <fullName evidence="1">Uncharacterized protein</fullName>
    </submittedName>
</protein>
<gene>
    <name evidence="1" type="ORF">LOD99_13308</name>
</gene>
<organism evidence="1 2">
    <name type="scientific">Oopsacas minuta</name>
    <dbReference type="NCBI Taxonomy" id="111878"/>
    <lineage>
        <taxon>Eukaryota</taxon>
        <taxon>Metazoa</taxon>
        <taxon>Porifera</taxon>
        <taxon>Hexactinellida</taxon>
        <taxon>Hexasterophora</taxon>
        <taxon>Lyssacinosida</taxon>
        <taxon>Leucopsacidae</taxon>
        <taxon>Oopsacas</taxon>
    </lineage>
</organism>
<evidence type="ECO:0000313" key="1">
    <source>
        <dbReference type="EMBL" id="KAI6661436.1"/>
    </source>
</evidence>
<proteinExistence type="predicted"/>
<name>A0AAV7KQK9_9METZ</name>
<sequence>MNNQEAFDFLISQPSIRTAVDSFIKIYDLSDGEFSSIRRRFSKLKSERDAFSKCNDLSTWQPLLFYSTQPSSPTKKRIIGEERMVFAVDLAKESRKPLPELALKAHRCRLKPLLDLIATIAENENVHAKIIATYALQLISNEANDQRTANSCKDLLSNGTFACSVKRLPIDKSVFLLDILEIGKRKYTNMRKLCKPENIIFPPIQQSN</sequence>